<proteinExistence type="predicted"/>
<dbReference type="EMBL" id="JADEXQ010000045">
    <property type="protein sequence ID" value="MBE9030808.1"/>
    <property type="molecule type" value="Genomic_DNA"/>
</dbReference>
<organism evidence="1 2">
    <name type="scientific">Romeriopsis navalis LEGE 11480</name>
    <dbReference type="NCBI Taxonomy" id="2777977"/>
    <lineage>
        <taxon>Bacteria</taxon>
        <taxon>Bacillati</taxon>
        <taxon>Cyanobacteriota</taxon>
        <taxon>Cyanophyceae</taxon>
        <taxon>Leptolyngbyales</taxon>
        <taxon>Leptolyngbyaceae</taxon>
        <taxon>Romeriopsis</taxon>
        <taxon>Romeriopsis navalis</taxon>
    </lineage>
</organism>
<reference evidence="1" key="1">
    <citation type="submission" date="2020-10" db="EMBL/GenBank/DDBJ databases">
        <authorList>
            <person name="Castelo-Branco R."/>
            <person name="Eusebio N."/>
            <person name="Adriana R."/>
            <person name="Vieira A."/>
            <person name="Brugerolle De Fraissinette N."/>
            <person name="Rezende De Castro R."/>
            <person name="Schneider M.P."/>
            <person name="Vasconcelos V."/>
            <person name="Leao P.N."/>
        </authorList>
    </citation>
    <scope>NUCLEOTIDE SEQUENCE</scope>
    <source>
        <strain evidence="1">LEGE 11480</strain>
    </source>
</reference>
<dbReference type="AlphaFoldDB" id="A0A928VLI3"/>
<name>A0A928VLI3_9CYAN</name>
<keyword evidence="2" id="KW-1185">Reference proteome</keyword>
<comment type="caution">
    <text evidence="1">The sequence shown here is derived from an EMBL/GenBank/DDBJ whole genome shotgun (WGS) entry which is preliminary data.</text>
</comment>
<evidence type="ECO:0000313" key="2">
    <source>
        <dbReference type="Proteomes" id="UP000625316"/>
    </source>
</evidence>
<protein>
    <submittedName>
        <fullName evidence="1">Uncharacterized protein</fullName>
    </submittedName>
</protein>
<accession>A0A928VLI3</accession>
<evidence type="ECO:0000313" key="1">
    <source>
        <dbReference type="EMBL" id="MBE9030808.1"/>
    </source>
</evidence>
<sequence length="65" mass="7348">MNSNTQPMSQPQSREDFSDYVAHLHVHMGLQSRKLTRPLVYGGDSCDKLLEQTQASIEKQASRNS</sequence>
<dbReference type="RefSeq" id="WP_264325636.1">
    <property type="nucleotide sequence ID" value="NZ_JADEXQ010000045.1"/>
</dbReference>
<gene>
    <name evidence="1" type="ORF">IQ266_13815</name>
</gene>
<dbReference type="Proteomes" id="UP000625316">
    <property type="component" value="Unassembled WGS sequence"/>
</dbReference>